<evidence type="ECO:0000256" key="3">
    <source>
        <dbReference type="SAM" id="SignalP"/>
    </source>
</evidence>
<dbReference type="PANTHER" id="PTHR36842">
    <property type="entry name" value="PROTEIN TOLB HOMOLOG"/>
    <property type="match status" value="1"/>
</dbReference>
<dbReference type="InterPro" id="IPR011042">
    <property type="entry name" value="6-blade_b-propeller_TolB-like"/>
</dbReference>
<evidence type="ECO:0000256" key="2">
    <source>
        <dbReference type="SAM" id="MobiDB-lite"/>
    </source>
</evidence>
<comment type="similarity">
    <text evidence="1">Belongs to the TolB family.</text>
</comment>
<evidence type="ECO:0000256" key="1">
    <source>
        <dbReference type="ARBA" id="ARBA00009820"/>
    </source>
</evidence>
<dbReference type="RefSeq" id="WP_189825783.1">
    <property type="nucleotide sequence ID" value="NZ_BMVC01000012.1"/>
</dbReference>
<dbReference type="Pfam" id="PF07676">
    <property type="entry name" value="PD40"/>
    <property type="match status" value="1"/>
</dbReference>
<proteinExistence type="inferred from homology"/>
<reference evidence="4" key="1">
    <citation type="journal article" date="2014" name="Int. J. Syst. Evol. Microbiol.">
        <title>Complete genome sequence of Corynebacterium casei LMG S-19264T (=DSM 44701T), isolated from a smear-ripened cheese.</title>
        <authorList>
            <consortium name="US DOE Joint Genome Institute (JGI-PGF)"/>
            <person name="Walter F."/>
            <person name="Albersmeier A."/>
            <person name="Kalinowski J."/>
            <person name="Ruckert C."/>
        </authorList>
    </citation>
    <scope>NUCLEOTIDE SEQUENCE</scope>
    <source>
        <strain evidence="4">JCM 4637</strain>
    </source>
</reference>
<feature type="signal peptide" evidence="3">
    <location>
        <begin position="1"/>
        <end position="29"/>
    </location>
</feature>
<dbReference type="Gene3D" id="2.120.10.30">
    <property type="entry name" value="TolB, C-terminal domain"/>
    <property type="match status" value="2"/>
</dbReference>
<name>A0A919CCP9_9ACTN</name>
<dbReference type="AlphaFoldDB" id="A0A919CCP9"/>
<protein>
    <recommendedName>
        <fullName evidence="6">WD40 repeat domain-containing protein</fullName>
    </recommendedName>
</protein>
<evidence type="ECO:0008006" key="6">
    <source>
        <dbReference type="Google" id="ProtNLM"/>
    </source>
</evidence>
<dbReference type="SUPFAM" id="SSF82171">
    <property type="entry name" value="DPP6 N-terminal domain-like"/>
    <property type="match status" value="1"/>
</dbReference>
<sequence length="407" mass="42141">MHAATRTALGAALVAALTVLTLPAASASAGPLAPRTEKLSTGPGGAQADKSSGGPVLSADGKTIAFSSDASNLVAGDTPDTEDVFVRRPGSSALVRVSVPGKQASGPRLSSTGRYLTFTARDADFVYTLHLRDLTTGKTVRLDPKLSDAYRADGPAPISADGRYVALDAHPTDATPAGAGDGGRVYLLDRQTGKTVRISEKPNHWQRSCGVAAISDDGTKVVYQDAYANGPVGGDWSDLYVWDRTTGKRVQADTTHNGAPADYESSGALISGDGTKVTFTSLATNLVPGPPTKGYHAFVRDLKTGKLTRIDGLTPTNTTLAQGISRDGKKALINVVGSGYESALYVRDLTTGSSTLASPNIEGKPTGTVGSVLSADASTVVFGADDEAKFVPGDTNGEWDLFVRQLK</sequence>
<keyword evidence="3" id="KW-0732">Signal</keyword>
<feature type="chain" id="PRO_5038603338" description="WD40 repeat domain-containing protein" evidence="3">
    <location>
        <begin position="30"/>
        <end position="407"/>
    </location>
</feature>
<gene>
    <name evidence="4" type="ORF">GCM10010334_56880</name>
</gene>
<comment type="caution">
    <text evidence="4">The sequence shown here is derived from an EMBL/GenBank/DDBJ whole genome shotgun (WGS) entry which is preliminary data.</text>
</comment>
<feature type="region of interest" description="Disordered" evidence="2">
    <location>
        <begin position="29"/>
        <end position="56"/>
    </location>
</feature>
<dbReference type="PANTHER" id="PTHR36842:SF1">
    <property type="entry name" value="PROTEIN TOLB"/>
    <property type="match status" value="1"/>
</dbReference>
<organism evidence="4 5">
    <name type="scientific">Streptomyces finlayi</name>
    <dbReference type="NCBI Taxonomy" id="67296"/>
    <lineage>
        <taxon>Bacteria</taxon>
        <taxon>Bacillati</taxon>
        <taxon>Actinomycetota</taxon>
        <taxon>Actinomycetes</taxon>
        <taxon>Kitasatosporales</taxon>
        <taxon>Streptomycetaceae</taxon>
        <taxon>Streptomyces</taxon>
    </lineage>
</organism>
<dbReference type="InterPro" id="IPR011659">
    <property type="entry name" value="WD40"/>
</dbReference>
<evidence type="ECO:0000313" key="5">
    <source>
        <dbReference type="Proteomes" id="UP000638353"/>
    </source>
</evidence>
<evidence type="ECO:0000313" key="4">
    <source>
        <dbReference type="EMBL" id="GHD05817.1"/>
    </source>
</evidence>
<dbReference type="Proteomes" id="UP000638353">
    <property type="component" value="Unassembled WGS sequence"/>
</dbReference>
<accession>A0A919CCP9</accession>
<reference evidence="4" key="2">
    <citation type="submission" date="2020-09" db="EMBL/GenBank/DDBJ databases">
        <authorList>
            <person name="Sun Q."/>
            <person name="Ohkuma M."/>
        </authorList>
    </citation>
    <scope>NUCLEOTIDE SEQUENCE</scope>
    <source>
        <strain evidence="4">JCM 4637</strain>
    </source>
</reference>
<dbReference type="EMBL" id="BMVC01000012">
    <property type="protein sequence ID" value="GHD05817.1"/>
    <property type="molecule type" value="Genomic_DNA"/>
</dbReference>